<proteinExistence type="predicted"/>
<name>A0ABD1XPZ6_9MARC</name>
<dbReference type="EMBL" id="JBHFFA010000007">
    <property type="protein sequence ID" value="KAL2610844.1"/>
    <property type="molecule type" value="Genomic_DNA"/>
</dbReference>
<dbReference type="Proteomes" id="UP001605036">
    <property type="component" value="Unassembled WGS sequence"/>
</dbReference>
<protein>
    <submittedName>
        <fullName evidence="1">Uncharacterized protein</fullName>
    </submittedName>
</protein>
<gene>
    <name evidence="1" type="ORF">R1flu_022536</name>
</gene>
<accession>A0ABD1XPZ6</accession>
<sequence length="147" mass="16757">MIEVPSDHSRVRPRREPLLEDLLYALRSWVVLEGCTDDRQQSTEDEPQLPIQWALSTDFDPNVEAFGSDTFLVQVLLPWLRAWGASPQSTPLYVAQHSGDIGQNPIEALSAYWGELVSLSTVEHEMLFSEQCSHYDRVELFSILLVQ</sequence>
<reference evidence="1 2" key="1">
    <citation type="submission" date="2024-09" db="EMBL/GenBank/DDBJ databases">
        <title>Chromosome-scale assembly of Riccia fluitans.</title>
        <authorList>
            <person name="Paukszto L."/>
            <person name="Sawicki J."/>
            <person name="Karawczyk K."/>
            <person name="Piernik-Szablinska J."/>
            <person name="Szczecinska M."/>
            <person name="Mazdziarz M."/>
        </authorList>
    </citation>
    <scope>NUCLEOTIDE SEQUENCE [LARGE SCALE GENOMIC DNA]</scope>
    <source>
        <strain evidence="1">Rf_01</strain>
        <tissue evidence="1">Aerial parts of the thallus</tissue>
    </source>
</reference>
<comment type="caution">
    <text evidence="1">The sequence shown here is derived from an EMBL/GenBank/DDBJ whole genome shotgun (WGS) entry which is preliminary data.</text>
</comment>
<evidence type="ECO:0000313" key="2">
    <source>
        <dbReference type="Proteomes" id="UP001605036"/>
    </source>
</evidence>
<organism evidence="1 2">
    <name type="scientific">Riccia fluitans</name>
    <dbReference type="NCBI Taxonomy" id="41844"/>
    <lineage>
        <taxon>Eukaryota</taxon>
        <taxon>Viridiplantae</taxon>
        <taxon>Streptophyta</taxon>
        <taxon>Embryophyta</taxon>
        <taxon>Marchantiophyta</taxon>
        <taxon>Marchantiopsida</taxon>
        <taxon>Marchantiidae</taxon>
        <taxon>Marchantiales</taxon>
        <taxon>Ricciaceae</taxon>
        <taxon>Riccia</taxon>
    </lineage>
</organism>
<evidence type="ECO:0000313" key="1">
    <source>
        <dbReference type="EMBL" id="KAL2610844.1"/>
    </source>
</evidence>
<dbReference type="AlphaFoldDB" id="A0ABD1XPZ6"/>
<keyword evidence="2" id="KW-1185">Reference proteome</keyword>